<evidence type="ECO:0000256" key="2">
    <source>
        <dbReference type="ARBA" id="ARBA00022840"/>
    </source>
</evidence>
<dbReference type="PANTHER" id="PTHR42855:SF1">
    <property type="entry name" value="ABC TRANSPORTER DOMAIN-CONTAINING PROTEIN"/>
    <property type="match status" value="1"/>
</dbReference>
<protein>
    <submittedName>
        <fullName evidence="5">ATP-binding cassette domain-containing protein</fullName>
    </submittedName>
</protein>
<dbReference type="InterPro" id="IPR027417">
    <property type="entry name" value="P-loop_NTPase"/>
</dbReference>
<evidence type="ECO:0000313" key="5">
    <source>
        <dbReference type="EMBL" id="MBY5959912.1"/>
    </source>
</evidence>
<dbReference type="SUPFAM" id="SSF52540">
    <property type="entry name" value="P-loop containing nucleoside triphosphate hydrolases"/>
    <property type="match status" value="2"/>
</dbReference>
<evidence type="ECO:0000313" key="6">
    <source>
        <dbReference type="Proteomes" id="UP000753961"/>
    </source>
</evidence>
<keyword evidence="2 5" id="KW-0067">ATP-binding</keyword>
<sequence length="611" mass="70697">MHILSAEHMTKVHGDRVLFEDLTIHMSQGDKIGFVAPNGSGKSTIIHMLTGKEQSDQRDFRLYINPDIRVGYLPQQEDIDESKTILDYIFSNPLPEIQAMRMYREARQNDDAELLSEAVQAMDASRGWDIESRIEEILTKLLVPDPQRLMGTLSGGQVKRVLLSRLLIDDPDLLILDEPTNHLDVEMIDWLENYLAQPSKTLFMVTHDRYFLEDVCTQILELDQGKLYQYPGNYAYFLEKREERAVLQETTTTKARKLMKKELDWINRMPKARTTKNKARVDAFDDIRKEAQQDIYRQELVFNIRPHRMGSKILECHHVSKSYGDLHLIKDFSYKWKKGEKIGLVGKNGTGKSTFIKMLTGEIAPDSGKIVTGENTRFGYFRQEERLPETDIPMIDVIRSVADHLPLKNGGSLSAEQLMERFLFPRPRHRVRYSLLSGGEKRRLQLLRVLMTNPNFLILDEPANDLDILTLNTLEEFLMEFEGCILLASHDRYMTDKIVDHLFILDGAGNVQDFNGSYNDYLSRDQSPAAPQNQVQPRSAENEYELRKKIRSVENQIQKLESKKTDIENRFQETNITPEQIKEWNIELDKVKDDIAAKESEWEASVEALES</sequence>
<dbReference type="FunFam" id="3.40.50.300:FF:000011">
    <property type="entry name" value="Putative ABC transporter ATP-binding component"/>
    <property type="match status" value="1"/>
</dbReference>
<proteinExistence type="predicted"/>
<comment type="caution">
    <text evidence="5">The sequence shown here is derived from an EMBL/GenBank/DDBJ whole genome shotgun (WGS) entry which is preliminary data.</text>
</comment>
<dbReference type="GO" id="GO:0005524">
    <property type="term" value="F:ATP binding"/>
    <property type="evidence" value="ECO:0007669"/>
    <property type="project" value="UniProtKB-KW"/>
</dbReference>
<keyword evidence="1" id="KW-0547">Nucleotide-binding</keyword>
<dbReference type="InterPro" id="IPR032781">
    <property type="entry name" value="ABC_tran_Xtn"/>
</dbReference>
<keyword evidence="6" id="KW-1185">Reference proteome</keyword>
<dbReference type="RefSeq" id="WP_222581448.1">
    <property type="nucleotide sequence ID" value="NZ_JAHVHU010000019.1"/>
</dbReference>
<dbReference type="InterPro" id="IPR003593">
    <property type="entry name" value="AAA+_ATPase"/>
</dbReference>
<feature type="domain" description="ABC transporter" evidence="4">
    <location>
        <begin position="4"/>
        <end position="249"/>
    </location>
</feature>
<dbReference type="SMART" id="SM00382">
    <property type="entry name" value="AAA"/>
    <property type="match status" value="2"/>
</dbReference>
<dbReference type="Pfam" id="PF12848">
    <property type="entry name" value="ABC_tran_Xtn"/>
    <property type="match status" value="1"/>
</dbReference>
<dbReference type="Pfam" id="PF00005">
    <property type="entry name" value="ABC_tran"/>
    <property type="match status" value="2"/>
</dbReference>
<dbReference type="PROSITE" id="PS00211">
    <property type="entry name" value="ABC_TRANSPORTER_1"/>
    <property type="match status" value="1"/>
</dbReference>
<reference evidence="5" key="1">
    <citation type="submission" date="2021-06" db="EMBL/GenBank/DDBJ databases">
        <title>44 bacteria genomes isolated from Dapeng, Shenzhen.</title>
        <authorList>
            <person name="Zheng W."/>
            <person name="Yu S."/>
            <person name="Huang Y."/>
        </authorList>
    </citation>
    <scope>NUCLEOTIDE SEQUENCE</scope>
    <source>
        <strain evidence="5">DP5N28-2</strain>
    </source>
</reference>
<evidence type="ECO:0000256" key="1">
    <source>
        <dbReference type="ARBA" id="ARBA00022741"/>
    </source>
</evidence>
<feature type="domain" description="ABC transporter" evidence="4">
    <location>
        <begin position="314"/>
        <end position="534"/>
    </location>
</feature>
<gene>
    <name evidence="5" type="ORF">KUV50_17295</name>
</gene>
<dbReference type="InterPro" id="IPR003439">
    <property type="entry name" value="ABC_transporter-like_ATP-bd"/>
</dbReference>
<dbReference type="Proteomes" id="UP000753961">
    <property type="component" value="Unassembled WGS sequence"/>
</dbReference>
<dbReference type="GO" id="GO:0016887">
    <property type="term" value="F:ATP hydrolysis activity"/>
    <property type="evidence" value="ECO:0007669"/>
    <property type="project" value="InterPro"/>
</dbReference>
<keyword evidence="3" id="KW-0175">Coiled coil</keyword>
<dbReference type="InterPro" id="IPR017871">
    <property type="entry name" value="ABC_transporter-like_CS"/>
</dbReference>
<evidence type="ECO:0000259" key="4">
    <source>
        <dbReference type="PROSITE" id="PS50893"/>
    </source>
</evidence>
<dbReference type="Gene3D" id="3.40.50.300">
    <property type="entry name" value="P-loop containing nucleotide triphosphate hydrolases"/>
    <property type="match status" value="2"/>
</dbReference>
<name>A0A953I274_9BACT</name>
<dbReference type="CDD" id="cd03221">
    <property type="entry name" value="ABCF_EF-3"/>
    <property type="match status" value="2"/>
</dbReference>
<dbReference type="PANTHER" id="PTHR42855">
    <property type="entry name" value="ABC TRANSPORTER ATP-BINDING SUBUNIT"/>
    <property type="match status" value="1"/>
</dbReference>
<dbReference type="InterPro" id="IPR051309">
    <property type="entry name" value="ABCF_ATPase"/>
</dbReference>
<evidence type="ECO:0000256" key="3">
    <source>
        <dbReference type="SAM" id="Coils"/>
    </source>
</evidence>
<dbReference type="EMBL" id="JAHVHU010000019">
    <property type="protein sequence ID" value="MBY5959912.1"/>
    <property type="molecule type" value="Genomic_DNA"/>
</dbReference>
<feature type="coiled-coil region" evidence="3">
    <location>
        <begin position="543"/>
        <end position="601"/>
    </location>
</feature>
<organism evidence="5 6">
    <name type="scientific">Membranihabitans marinus</name>
    <dbReference type="NCBI Taxonomy" id="1227546"/>
    <lineage>
        <taxon>Bacteria</taxon>
        <taxon>Pseudomonadati</taxon>
        <taxon>Bacteroidota</taxon>
        <taxon>Saprospiria</taxon>
        <taxon>Saprospirales</taxon>
        <taxon>Saprospiraceae</taxon>
        <taxon>Membranihabitans</taxon>
    </lineage>
</organism>
<dbReference type="PROSITE" id="PS50893">
    <property type="entry name" value="ABC_TRANSPORTER_2"/>
    <property type="match status" value="2"/>
</dbReference>
<dbReference type="AlphaFoldDB" id="A0A953I274"/>
<accession>A0A953I274</accession>